<dbReference type="PANTHER" id="PTHR21599">
    <property type="entry name" value="GLYCERATE KINASE"/>
    <property type="match status" value="1"/>
</dbReference>
<evidence type="ECO:0000313" key="5">
    <source>
        <dbReference type="EMBL" id="WOV84260.1"/>
    </source>
</evidence>
<dbReference type="InterPro" id="IPR036129">
    <property type="entry name" value="Glycerate_kinase_sf"/>
</dbReference>
<dbReference type="NCBIfam" id="TIGR00045">
    <property type="entry name" value="glycerate kinase"/>
    <property type="match status" value="1"/>
</dbReference>
<evidence type="ECO:0000256" key="1">
    <source>
        <dbReference type="ARBA" id="ARBA00006284"/>
    </source>
</evidence>
<evidence type="ECO:0000256" key="4">
    <source>
        <dbReference type="PIRNR" id="PIRNR006078"/>
    </source>
</evidence>
<name>A0ABZ0KWA1_9BACL</name>
<dbReference type="RefSeq" id="WP_323691918.1">
    <property type="nucleotide sequence ID" value="NZ_CP116341.1"/>
</dbReference>
<reference evidence="5 6" key="1">
    <citation type="submission" date="2023-01" db="EMBL/GenBank/DDBJ databases">
        <title>Sporosarcina sp. nov., isolated from Korean tranditional fermented seafood 'Jeotgal'.</title>
        <authorList>
            <person name="Yang A.-I."/>
        </authorList>
    </citation>
    <scope>NUCLEOTIDE SEQUENCE [LARGE SCALE GENOMIC DNA]</scope>
    <source>
        <strain evidence="5 6">B2O-1</strain>
    </source>
</reference>
<evidence type="ECO:0000313" key="6">
    <source>
        <dbReference type="Proteomes" id="UP001303532"/>
    </source>
</evidence>
<dbReference type="PIRSF" id="PIRSF006078">
    <property type="entry name" value="GlxK"/>
    <property type="match status" value="1"/>
</dbReference>
<sequence>MKILVAPDSFKGSLSALQAAEAMAEGIRAADPDSTSVLLPAADGGEGTMQSLVDATNGKFVSLLVEGPLGRLIPARYGMLGDCAACVIELAEASGLMRLTDQERNPLMTSSFGTGQLLVHALNAGFRDFIIGLGGSATNDGGAGILQALGMRLLDSNGDELPKGGGALQSLHAIDSAFFDPRIAESKFLIAADVTNPFIGPDGASAVFGPQKGASSADVELLDSSLTNFADIIEKHTGISLHHAPGAGAAGGAGGVFQVFFSSTFQPGINVVLETLHFDKYLKTADLVITGEGRSDSQTFSGKTPYGIAQAAQQKSVPVLLVSGTIMPESHTALADLFAGVHALTSDSITAADAMSNPYSLLKETTKQAILHYKNKEEC</sequence>
<proteinExistence type="inferred from homology"/>
<dbReference type="Gene3D" id="3.90.1510.10">
    <property type="entry name" value="Glycerate kinase, domain 2"/>
    <property type="match status" value="1"/>
</dbReference>
<dbReference type="PANTHER" id="PTHR21599:SF0">
    <property type="entry name" value="GLYCERATE KINASE"/>
    <property type="match status" value="1"/>
</dbReference>
<dbReference type="Gene3D" id="3.40.50.10350">
    <property type="entry name" value="Glycerate kinase, domain 1"/>
    <property type="match status" value="1"/>
</dbReference>
<dbReference type="SUPFAM" id="SSF110738">
    <property type="entry name" value="Glycerate kinase I"/>
    <property type="match status" value="1"/>
</dbReference>
<organism evidence="5 6">
    <name type="scientific">Sporosarcina jeotgali</name>
    <dbReference type="NCBI Taxonomy" id="3020056"/>
    <lineage>
        <taxon>Bacteria</taxon>
        <taxon>Bacillati</taxon>
        <taxon>Bacillota</taxon>
        <taxon>Bacilli</taxon>
        <taxon>Bacillales</taxon>
        <taxon>Caryophanaceae</taxon>
        <taxon>Sporosarcina</taxon>
    </lineage>
</organism>
<gene>
    <name evidence="5" type="ORF">PGH26_15565</name>
</gene>
<accession>A0ABZ0KWA1</accession>
<dbReference type="InterPro" id="IPR018197">
    <property type="entry name" value="Glycerate_kinase_RE-like"/>
</dbReference>
<dbReference type="InterPro" id="IPR004381">
    <property type="entry name" value="Glycerate_kinase"/>
</dbReference>
<keyword evidence="2 4" id="KW-0808">Transferase</keyword>
<dbReference type="EMBL" id="CP116341">
    <property type="protein sequence ID" value="WOV84260.1"/>
    <property type="molecule type" value="Genomic_DNA"/>
</dbReference>
<dbReference type="Proteomes" id="UP001303532">
    <property type="component" value="Chromosome"/>
</dbReference>
<keyword evidence="3 4" id="KW-0418">Kinase</keyword>
<protein>
    <submittedName>
        <fullName evidence="5">Glycerate kinase</fullName>
    </submittedName>
</protein>
<keyword evidence="6" id="KW-1185">Reference proteome</keyword>
<evidence type="ECO:0000256" key="3">
    <source>
        <dbReference type="ARBA" id="ARBA00022777"/>
    </source>
</evidence>
<dbReference type="Pfam" id="PF02595">
    <property type="entry name" value="Gly_kinase"/>
    <property type="match status" value="1"/>
</dbReference>
<dbReference type="GO" id="GO:0016301">
    <property type="term" value="F:kinase activity"/>
    <property type="evidence" value="ECO:0007669"/>
    <property type="project" value="UniProtKB-KW"/>
</dbReference>
<evidence type="ECO:0000256" key="2">
    <source>
        <dbReference type="ARBA" id="ARBA00022679"/>
    </source>
</evidence>
<comment type="similarity">
    <text evidence="1 4">Belongs to the glycerate kinase type-1 family.</text>
</comment>
<dbReference type="InterPro" id="IPR018193">
    <property type="entry name" value="Glyc_kinase_flavodox-like_fold"/>
</dbReference>